<evidence type="ECO:0000313" key="1">
    <source>
        <dbReference type="EMBL" id="EUJ24822.1"/>
    </source>
</evidence>
<accession>W7BG19</accession>
<organism evidence="1 2">
    <name type="scientific">Listeria grandensis FSL F6-0971</name>
    <dbReference type="NCBI Taxonomy" id="1265819"/>
    <lineage>
        <taxon>Bacteria</taxon>
        <taxon>Bacillati</taxon>
        <taxon>Bacillota</taxon>
        <taxon>Bacilli</taxon>
        <taxon>Bacillales</taxon>
        <taxon>Listeriaceae</taxon>
        <taxon>Listeria</taxon>
    </lineage>
</organism>
<protein>
    <submittedName>
        <fullName evidence="1">Uncharacterized protein</fullName>
    </submittedName>
</protein>
<comment type="caution">
    <text evidence="1">The sequence shown here is derived from an EMBL/GenBank/DDBJ whole genome shotgun (WGS) entry which is preliminary data.</text>
</comment>
<proteinExistence type="predicted"/>
<reference evidence="1 2" key="1">
    <citation type="journal article" date="2014" name="Int. J. Syst. Evol. Microbiol.">
        <title>Listeria floridensis sp. nov., Listeria aquatica sp. nov., Listeria cornellensis sp. nov., Listeria riparia sp. nov. and Listeria grandensis sp. nov., from agricultural and natural environments.</title>
        <authorList>
            <person name="den Bakker H.C."/>
            <person name="Warchocki S."/>
            <person name="Wright E.M."/>
            <person name="Allred A.F."/>
            <person name="Ahlstrom C."/>
            <person name="Manuel C.S."/>
            <person name="Stasiewicz M.J."/>
            <person name="Burrell A."/>
            <person name="Roof S."/>
            <person name="Strawn L."/>
            <person name="Fortes E.D."/>
            <person name="Nightingale K.K."/>
            <person name="Kephart D."/>
            <person name="Wiedmann M."/>
        </authorList>
    </citation>
    <scope>NUCLEOTIDE SEQUENCE [LARGE SCALE GENOMIC DNA]</scope>
    <source>
        <strain evidence="2">FSL F6-971</strain>
    </source>
</reference>
<dbReference type="EMBL" id="AODD01000002">
    <property type="protein sequence ID" value="EUJ24822.1"/>
    <property type="molecule type" value="Genomic_DNA"/>
</dbReference>
<evidence type="ECO:0000313" key="2">
    <source>
        <dbReference type="Proteomes" id="UP000019253"/>
    </source>
</evidence>
<sequence>MDLFTLSKLLGHSDLATTQIYLGSMGYDAIEVQAKQHSPLMGR</sequence>
<dbReference type="PATRIC" id="fig|1265819.5.peg.592"/>
<name>W7BG19_9LIST</name>
<dbReference type="AlphaFoldDB" id="W7BG19"/>
<dbReference type="InterPro" id="IPR011010">
    <property type="entry name" value="DNA_brk_join_enz"/>
</dbReference>
<dbReference type="Proteomes" id="UP000019253">
    <property type="component" value="Unassembled WGS sequence"/>
</dbReference>
<keyword evidence="2" id="KW-1185">Reference proteome</keyword>
<dbReference type="SUPFAM" id="SSF56349">
    <property type="entry name" value="DNA breaking-rejoining enzymes"/>
    <property type="match status" value="1"/>
</dbReference>
<dbReference type="GO" id="GO:0003677">
    <property type="term" value="F:DNA binding"/>
    <property type="evidence" value="ECO:0007669"/>
    <property type="project" value="InterPro"/>
</dbReference>
<gene>
    <name evidence="1" type="ORF">PGRAN_02985</name>
</gene>